<dbReference type="InterPro" id="IPR040442">
    <property type="entry name" value="Pyrv_kinase-like_dom_sf"/>
</dbReference>
<organism evidence="5">
    <name type="scientific">freshwater metagenome</name>
    <dbReference type="NCBI Taxonomy" id="449393"/>
    <lineage>
        <taxon>unclassified sequences</taxon>
        <taxon>metagenomes</taxon>
        <taxon>ecological metagenomes</taxon>
    </lineage>
</organism>
<evidence type="ECO:0000256" key="2">
    <source>
        <dbReference type="ARBA" id="ARBA00022723"/>
    </source>
</evidence>
<evidence type="ECO:0000256" key="3">
    <source>
        <dbReference type="ARBA" id="ARBA00023239"/>
    </source>
</evidence>
<dbReference type="PANTHER" id="PTHR30502">
    <property type="entry name" value="2-KETO-3-DEOXY-L-RHAMNONATE ALDOLASE"/>
    <property type="match status" value="1"/>
</dbReference>
<accession>A0A6J6ZL05</accession>
<dbReference type="PANTHER" id="PTHR30502:SF0">
    <property type="entry name" value="PHOSPHOENOLPYRUVATE CARBOXYLASE FAMILY PROTEIN"/>
    <property type="match status" value="1"/>
</dbReference>
<evidence type="ECO:0000259" key="4">
    <source>
        <dbReference type="Pfam" id="PF03328"/>
    </source>
</evidence>
<dbReference type="AlphaFoldDB" id="A0A6J6ZL05"/>
<dbReference type="GO" id="GO:0046872">
    <property type="term" value="F:metal ion binding"/>
    <property type="evidence" value="ECO:0007669"/>
    <property type="project" value="UniProtKB-KW"/>
</dbReference>
<reference evidence="5" key="1">
    <citation type="submission" date="2020-05" db="EMBL/GenBank/DDBJ databases">
        <authorList>
            <person name="Chiriac C."/>
            <person name="Salcher M."/>
            <person name="Ghai R."/>
            <person name="Kavagutti S V."/>
        </authorList>
    </citation>
    <scope>NUCLEOTIDE SEQUENCE</scope>
</reference>
<comment type="similarity">
    <text evidence="1">Belongs to the HpcH/HpaI aldolase family.</text>
</comment>
<dbReference type="GO" id="GO:0016832">
    <property type="term" value="F:aldehyde-lyase activity"/>
    <property type="evidence" value="ECO:0007669"/>
    <property type="project" value="TreeGrafter"/>
</dbReference>
<dbReference type="InterPro" id="IPR050251">
    <property type="entry name" value="HpcH-HpaI_aldolase"/>
</dbReference>
<keyword evidence="3" id="KW-0456">Lyase</keyword>
<proteinExistence type="inferred from homology"/>
<evidence type="ECO:0000313" key="5">
    <source>
        <dbReference type="EMBL" id="CAB4819748.1"/>
    </source>
</evidence>
<dbReference type="Pfam" id="PF03328">
    <property type="entry name" value="HpcH_HpaI"/>
    <property type="match status" value="1"/>
</dbReference>
<dbReference type="Gene3D" id="3.20.20.60">
    <property type="entry name" value="Phosphoenolpyruvate-binding domains"/>
    <property type="match status" value="1"/>
</dbReference>
<dbReference type="GO" id="GO:0005737">
    <property type="term" value="C:cytoplasm"/>
    <property type="evidence" value="ECO:0007669"/>
    <property type="project" value="TreeGrafter"/>
</dbReference>
<sequence>MYDNRLLTKLATNKTSLGLFINSPDMVDLCGHLGFDWFVIDQMWTGNDWSRTEELIRAGEAAGITPIVRVAGNPWLGYDHQLALDCSRALGIGAQFVFVSHSCKKEIDECLQVSKDWHRKIMSIHPYNDFSDWVPVRDKHEAQTYVVPQPETRGALDDLEAVIKTPGIKLVFIAMTDASRVLTGQHTPDFYHDEVWEYVDRAVALGKEYGVTIGANTSYAYSLDEIANRVRKLNEHGVRMIMVQTASFLFQITMNKWLREFDSMRA</sequence>
<protein>
    <submittedName>
        <fullName evidence="5">Unannotated protein</fullName>
    </submittedName>
</protein>
<keyword evidence="2" id="KW-0479">Metal-binding</keyword>
<dbReference type="InterPro" id="IPR005000">
    <property type="entry name" value="Aldolase/citrate-lyase_domain"/>
</dbReference>
<feature type="domain" description="HpcH/HpaI aldolase/citrate lyase" evidence="4">
    <location>
        <begin position="20"/>
        <end position="238"/>
    </location>
</feature>
<dbReference type="InterPro" id="IPR015813">
    <property type="entry name" value="Pyrv/PenolPyrv_kinase-like_dom"/>
</dbReference>
<gene>
    <name evidence="5" type="ORF">UFOPK3197_00121</name>
</gene>
<evidence type="ECO:0000256" key="1">
    <source>
        <dbReference type="ARBA" id="ARBA00005568"/>
    </source>
</evidence>
<name>A0A6J6ZL05_9ZZZZ</name>
<dbReference type="SUPFAM" id="SSF51621">
    <property type="entry name" value="Phosphoenolpyruvate/pyruvate domain"/>
    <property type="match status" value="1"/>
</dbReference>
<dbReference type="EMBL" id="CAFABI010000008">
    <property type="protein sequence ID" value="CAB4819748.1"/>
    <property type="molecule type" value="Genomic_DNA"/>
</dbReference>